<dbReference type="AlphaFoldDB" id="A0A238XIE7"/>
<dbReference type="EMBL" id="FZNR01000003">
    <property type="protein sequence ID" value="SNR58341.1"/>
    <property type="molecule type" value="Genomic_DNA"/>
</dbReference>
<keyword evidence="3" id="KW-1185">Reference proteome</keyword>
<gene>
    <name evidence="2" type="ORF">SAMN06264365_103461</name>
</gene>
<evidence type="ECO:0000313" key="2">
    <source>
        <dbReference type="EMBL" id="SNR58341.1"/>
    </source>
</evidence>
<evidence type="ECO:0000313" key="3">
    <source>
        <dbReference type="Proteomes" id="UP000198415"/>
    </source>
</evidence>
<protein>
    <submittedName>
        <fullName evidence="2">Uncharacterized protein</fullName>
    </submittedName>
</protein>
<dbReference type="RefSeq" id="WP_089293063.1">
    <property type="nucleotide sequence ID" value="NZ_BOMU01000041.1"/>
</dbReference>
<accession>A0A238XIE7</accession>
<sequence>MTENFHPATGDAAEPVRTPRTLTPEEMLEYIDNGGAVPLNSGRHDMFLRYDGSWWIGDAIGFTEITDIEQNARLDRWRQRLSDGALWS</sequence>
<evidence type="ECO:0000256" key="1">
    <source>
        <dbReference type="SAM" id="MobiDB-lite"/>
    </source>
</evidence>
<name>A0A238XIE7_9ACTN</name>
<reference evidence="2 3" key="1">
    <citation type="submission" date="2017-06" db="EMBL/GenBank/DDBJ databases">
        <authorList>
            <person name="Kim H.J."/>
            <person name="Triplett B.A."/>
        </authorList>
    </citation>
    <scope>NUCLEOTIDE SEQUENCE [LARGE SCALE GENOMIC DNA]</scope>
    <source>
        <strain evidence="2 3">DSM 43151</strain>
    </source>
</reference>
<organism evidence="2 3">
    <name type="scientific">Actinoplanes regularis</name>
    <dbReference type="NCBI Taxonomy" id="52697"/>
    <lineage>
        <taxon>Bacteria</taxon>
        <taxon>Bacillati</taxon>
        <taxon>Actinomycetota</taxon>
        <taxon>Actinomycetes</taxon>
        <taxon>Micromonosporales</taxon>
        <taxon>Micromonosporaceae</taxon>
        <taxon>Actinoplanes</taxon>
    </lineage>
</organism>
<proteinExistence type="predicted"/>
<dbReference type="Proteomes" id="UP000198415">
    <property type="component" value="Unassembled WGS sequence"/>
</dbReference>
<feature type="region of interest" description="Disordered" evidence="1">
    <location>
        <begin position="1"/>
        <end position="20"/>
    </location>
</feature>